<dbReference type="PANTHER" id="PTHR35331:SF1">
    <property type="entry name" value="STAGE V SPORULATION PROTEIN S"/>
    <property type="match status" value="1"/>
</dbReference>
<gene>
    <name evidence="1" type="ORF">KQI89_03635</name>
</gene>
<accession>A0ABS6EXI0</accession>
<organism evidence="1 2">
    <name type="scientific">Clostridium simiarum</name>
    <dbReference type="NCBI Taxonomy" id="2841506"/>
    <lineage>
        <taxon>Bacteria</taxon>
        <taxon>Bacillati</taxon>
        <taxon>Bacillota</taxon>
        <taxon>Clostridia</taxon>
        <taxon>Eubacteriales</taxon>
        <taxon>Clostridiaceae</taxon>
        <taxon>Clostridium</taxon>
    </lineage>
</organism>
<sequence>MEVLKVSAQSQPKSVAGALAAVLRDNCSAEVQAVGAGAVNQAVKAIAITRGYVAPNGIDLVVVPAFSEILIDGEERTAIKFIVEPR</sequence>
<dbReference type="Pfam" id="PF04232">
    <property type="entry name" value="SpoVS"/>
    <property type="match status" value="1"/>
</dbReference>
<dbReference type="Gene3D" id="3.30.110.20">
    <property type="entry name" value="Alba-like domain"/>
    <property type="match status" value="1"/>
</dbReference>
<dbReference type="InterPro" id="IPR007347">
    <property type="entry name" value="SpoVS"/>
</dbReference>
<protein>
    <submittedName>
        <fullName evidence="1">Stage V sporulation protein S</fullName>
    </submittedName>
</protein>
<keyword evidence="2" id="KW-1185">Reference proteome</keyword>
<reference evidence="1 2" key="1">
    <citation type="submission" date="2021-06" db="EMBL/GenBank/DDBJ databases">
        <authorList>
            <person name="Sun Q."/>
            <person name="Li D."/>
        </authorList>
    </citation>
    <scope>NUCLEOTIDE SEQUENCE [LARGE SCALE GENOMIC DNA]</scope>
    <source>
        <strain evidence="1 2">MSJ-4</strain>
    </source>
</reference>
<dbReference type="RefSeq" id="WP_032121764.1">
    <property type="nucleotide sequence ID" value="NZ_JAHLQL010000001.1"/>
</dbReference>
<comment type="caution">
    <text evidence="1">The sequence shown here is derived from an EMBL/GenBank/DDBJ whole genome shotgun (WGS) entry which is preliminary data.</text>
</comment>
<dbReference type="Proteomes" id="UP000736583">
    <property type="component" value="Unassembled WGS sequence"/>
</dbReference>
<evidence type="ECO:0000313" key="2">
    <source>
        <dbReference type="Proteomes" id="UP000736583"/>
    </source>
</evidence>
<proteinExistence type="predicted"/>
<dbReference type="PANTHER" id="PTHR35331">
    <property type="entry name" value="STAGE V SPORULATION PROTEIN S"/>
    <property type="match status" value="1"/>
</dbReference>
<evidence type="ECO:0000313" key="1">
    <source>
        <dbReference type="EMBL" id="MBU5590845.1"/>
    </source>
</evidence>
<name>A0ABS6EXI0_9CLOT</name>
<dbReference type="InterPro" id="IPR036882">
    <property type="entry name" value="Alba-like_dom_sf"/>
</dbReference>
<dbReference type="EMBL" id="JAHLQL010000001">
    <property type="protein sequence ID" value="MBU5590845.1"/>
    <property type="molecule type" value="Genomic_DNA"/>
</dbReference>